<accession>A0A9D3AXZ3</accession>
<dbReference type="Gene3D" id="3.50.40.10">
    <property type="entry name" value="Phenylalanyl-trna Synthetase, Chain B, domain 3"/>
    <property type="match status" value="1"/>
</dbReference>
<evidence type="ECO:0000259" key="1">
    <source>
        <dbReference type="SMART" id="SM00873"/>
    </source>
</evidence>
<dbReference type="PANTHER" id="PTHR39209">
    <property type="match status" value="1"/>
</dbReference>
<comment type="caution">
    <text evidence="2">The sequence shown here is derived from an EMBL/GenBank/DDBJ whole genome shotgun (WGS) entry which is preliminary data.</text>
</comment>
<proteinExistence type="predicted"/>
<dbReference type="SUPFAM" id="SSF56037">
    <property type="entry name" value="PheT/TilS domain"/>
    <property type="match status" value="1"/>
</dbReference>
<dbReference type="Proteomes" id="UP000798488">
    <property type="component" value="Unassembled WGS sequence"/>
</dbReference>
<reference evidence="2" key="1">
    <citation type="submission" date="2016-02" db="EMBL/GenBank/DDBJ databases">
        <title>Draft Genome Sequence of Sporotomaculum syntrophicum Strain FB, a Syntrophic Benzoate Degrader.</title>
        <authorList>
            <person name="Nobu M.K."/>
            <person name="Narihiro T."/>
            <person name="Qiu Y.-L."/>
            <person name="Ohashi A."/>
            <person name="Liu W.-T."/>
            <person name="Yuji S."/>
        </authorList>
    </citation>
    <scope>NUCLEOTIDE SEQUENCE</scope>
    <source>
        <strain evidence="2">FB</strain>
    </source>
</reference>
<protein>
    <submittedName>
        <fullName evidence="2">B3/4 domain protein</fullName>
    </submittedName>
</protein>
<dbReference type="OrthoDB" id="9789812at2"/>
<dbReference type="PANTHER" id="PTHR39209:SF2">
    <property type="entry name" value="CYTOPLASMIC PROTEIN"/>
    <property type="match status" value="1"/>
</dbReference>
<keyword evidence="3" id="KW-1185">Reference proteome</keyword>
<evidence type="ECO:0000313" key="3">
    <source>
        <dbReference type="Proteomes" id="UP000798488"/>
    </source>
</evidence>
<dbReference type="EMBL" id="LSRS01000003">
    <property type="protein sequence ID" value="KAF1085512.1"/>
    <property type="molecule type" value="Genomic_DNA"/>
</dbReference>
<dbReference type="Pfam" id="PF03483">
    <property type="entry name" value="B3_4"/>
    <property type="match status" value="1"/>
</dbReference>
<name>A0A9D3AXZ3_9FIRM</name>
<dbReference type="InterPro" id="IPR020825">
    <property type="entry name" value="Phe-tRNA_synthase-like_B3/B4"/>
</dbReference>
<dbReference type="AlphaFoldDB" id="A0A9D3AXZ3"/>
<sequence>MEISVSSEIKRYVPRVALGTISYTVEVEKSNTKLLEHFEKAVIELQNQYKLENIAEIPHIKETRNAYKALGKSPSQYRNAAEAMLRRIVKGNGLYHINNVVEINNLISVTSGYSVGSYDIGCIFGNAELRRAPDGEKYKGIGKDAVNIEHLPVLYDEEGAFGNPTSDSRRAMIQDGKRKVISFIYAFDYEKDELDNWLTKYRKLLELYTDASDICIDVRL</sequence>
<dbReference type="InterPro" id="IPR005146">
    <property type="entry name" value="B3/B4_tRNA-bd"/>
</dbReference>
<dbReference type="RefSeq" id="WP_161821964.1">
    <property type="nucleotide sequence ID" value="NZ_LSRS01000003.1"/>
</dbReference>
<dbReference type="SMART" id="SM00873">
    <property type="entry name" value="B3_4"/>
    <property type="match status" value="1"/>
</dbReference>
<evidence type="ECO:0000313" key="2">
    <source>
        <dbReference type="EMBL" id="KAF1085512.1"/>
    </source>
</evidence>
<dbReference type="GO" id="GO:0004826">
    <property type="term" value="F:phenylalanine-tRNA ligase activity"/>
    <property type="evidence" value="ECO:0007669"/>
    <property type="project" value="InterPro"/>
</dbReference>
<feature type="domain" description="B3/B4 tRNA-binding" evidence="1">
    <location>
        <begin position="61"/>
        <end position="210"/>
    </location>
</feature>
<gene>
    <name evidence="2" type="ORF">SPSYN_01655</name>
</gene>
<organism evidence="2 3">
    <name type="scientific">Sporotomaculum syntrophicum</name>
    <dbReference type="NCBI Taxonomy" id="182264"/>
    <lineage>
        <taxon>Bacteria</taxon>
        <taxon>Bacillati</taxon>
        <taxon>Bacillota</taxon>
        <taxon>Clostridia</taxon>
        <taxon>Eubacteriales</taxon>
        <taxon>Desulfallaceae</taxon>
        <taxon>Sporotomaculum</taxon>
    </lineage>
</organism>
<dbReference type="GO" id="GO:0003723">
    <property type="term" value="F:RNA binding"/>
    <property type="evidence" value="ECO:0007669"/>
    <property type="project" value="InterPro"/>
</dbReference>